<dbReference type="PANTHER" id="PTHR10039:SF14">
    <property type="entry name" value="NACHT DOMAIN-CONTAINING PROTEIN"/>
    <property type="match status" value="1"/>
</dbReference>
<feature type="compositionally biased region" description="Basic and acidic residues" evidence="2">
    <location>
        <begin position="18"/>
        <end position="30"/>
    </location>
</feature>
<keyword evidence="5" id="KW-1185">Reference proteome</keyword>
<protein>
    <recommendedName>
        <fullName evidence="3">Nephrocystin 3-like N-terminal domain-containing protein</fullName>
    </recommendedName>
</protein>
<evidence type="ECO:0000313" key="5">
    <source>
        <dbReference type="Proteomes" id="UP000298030"/>
    </source>
</evidence>
<keyword evidence="1" id="KW-0677">Repeat</keyword>
<feature type="domain" description="Nephrocystin 3-like N-terminal" evidence="3">
    <location>
        <begin position="195"/>
        <end position="369"/>
    </location>
</feature>
<dbReference type="STRING" id="71717.A0A4Y7SF58"/>
<evidence type="ECO:0000313" key="4">
    <source>
        <dbReference type="EMBL" id="TEB20239.1"/>
    </source>
</evidence>
<dbReference type="PANTHER" id="PTHR10039">
    <property type="entry name" value="AMELOGENIN"/>
    <property type="match status" value="1"/>
</dbReference>
<evidence type="ECO:0000256" key="1">
    <source>
        <dbReference type="ARBA" id="ARBA00022737"/>
    </source>
</evidence>
<accession>A0A4Y7SF58</accession>
<name>A0A4Y7SF58_COPMI</name>
<dbReference type="InterPro" id="IPR027417">
    <property type="entry name" value="P-loop_NTPase"/>
</dbReference>
<dbReference type="AlphaFoldDB" id="A0A4Y7SF58"/>
<proteinExistence type="predicted"/>
<dbReference type="EMBL" id="QPFP01000149">
    <property type="protein sequence ID" value="TEB20239.1"/>
    <property type="molecule type" value="Genomic_DNA"/>
</dbReference>
<sequence>MPSLPSIRRKFRALFTRPPKDREPSAEHPKTARPRGGKEAASSSSAGPSATSGPLPPIVIDTSALCMTDFNHSCNLDTGLSEPSLVHPAIDLGGHGTLPERPLMKANSTLSPFPPAPPPAASASYFSKARDFTVSSLTINNHSAESKALFEYLNPHISHGAAHDSSERCDAPACHEETRVAIRDDILSWIKHGNEDDEPKKIMWLSGPAGAGKSAIAGSVAEACKEEGLLAASFFFSSFSGSADRCSKRCLVATLAYHLSQHNALRLFETHLLAVVSRHPDIFHKKLKEQAECLILGPLRMIQGQGDTVSWPKVVIIDGLDEVVATAHRDRTGQRTPRTPEEEQVEILNVLLTLSQSPAFPFHIFIASRPEHNIVEFFNTNAQDLTVDLFLDSKYNPDADVERFLKSKFALIRRRAGITIPSWPGQPALDRLVEMSSGQFIVPVTIIRWVEGGLPQRQLDDILKLVPIRNKNPFATLDALYRHILKRSMNHDSDPHLLIKWILSIQSGVSTTAKFWRQFLQDEEGELSYRLAPISSLISVPPPDDTSPITIYHKSLSDFLSSPTRCRDLYVNEMGHRSFVSDRVLKVLKNKGPVVPLSSSQDLADFLLIFFFLRLFVDSTDFLGAASESSRRELSSYDVAWWTTVSLSVLRSLDGSELLQDGVTNPPEQGWGPHPWLVRSIYCGVHRAMGCSSNELASAKPLGQQAEESNCHGACVRWRTGILAKAKELGWCVHALEDVKLDKLAYVTPIESNLMFNKVGEIRFDTTVVASCAICQPLPTDV</sequence>
<dbReference type="Gene3D" id="3.40.50.300">
    <property type="entry name" value="P-loop containing nucleotide triphosphate hydrolases"/>
    <property type="match status" value="1"/>
</dbReference>
<evidence type="ECO:0000259" key="3">
    <source>
        <dbReference type="Pfam" id="PF24883"/>
    </source>
</evidence>
<organism evidence="4 5">
    <name type="scientific">Coprinellus micaceus</name>
    <name type="common">Glistening ink-cap mushroom</name>
    <name type="synonym">Coprinus micaceus</name>
    <dbReference type="NCBI Taxonomy" id="71717"/>
    <lineage>
        <taxon>Eukaryota</taxon>
        <taxon>Fungi</taxon>
        <taxon>Dikarya</taxon>
        <taxon>Basidiomycota</taxon>
        <taxon>Agaricomycotina</taxon>
        <taxon>Agaricomycetes</taxon>
        <taxon>Agaricomycetidae</taxon>
        <taxon>Agaricales</taxon>
        <taxon>Agaricineae</taxon>
        <taxon>Psathyrellaceae</taxon>
        <taxon>Coprinellus</taxon>
    </lineage>
</organism>
<comment type="caution">
    <text evidence="4">The sequence shown here is derived from an EMBL/GenBank/DDBJ whole genome shotgun (WGS) entry which is preliminary data.</text>
</comment>
<reference evidence="4 5" key="1">
    <citation type="journal article" date="2019" name="Nat. Ecol. Evol.">
        <title>Megaphylogeny resolves global patterns of mushroom evolution.</title>
        <authorList>
            <person name="Varga T."/>
            <person name="Krizsan K."/>
            <person name="Foldi C."/>
            <person name="Dima B."/>
            <person name="Sanchez-Garcia M."/>
            <person name="Sanchez-Ramirez S."/>
            <person name="Szollosi G.J."/>
            <person name="Szarkandi J.G."/>
            <person name="Papp V."/>
            <person name="Albert L."/>
            <person name="Andreopoulos W."/>
            <person name="Angelini C."/>
            <person name="Antonin V."/>
            <person name="Barry K.W."/>
            <person name="Bougher N.L."/>
            <person name="Buchanan P."/>
            <person name="Buyck B."/>
            <person name="Bense V."/>
            <person name="Catcheside P."/>
            <person name="Chovatia M."/>
            <person name="Cooper J."/>
            <person name="Damon W."/>
            <person name="Desjardin D."/>
            <person name="Finy P."/>
            <person name="Geml J."/>
            <person name="Haridas S."/>
            <person name="Hughes K."/>
            <person name="Justo A."/>
            <person name="Karasinski D."/>
            <person name="Kautmanova I."/>
            <person name="Kiss B."/>
            <person name="Kocsube S."/>
            <person name="Kotiranta H."/>
            <person name="LaButti K.M."/>
            <person name="Lechner B.E."/>
            <person name="Liimatainen K."/>
            <person name="Lipzen A."/>
            <person name="Lukacs Z."/>
            <person name="Mihaltcheva S."/>
            <person name="Morgado L.N."/>
            <person name="Niskanen T."/>
            <person name="Noordeloos M.E."/>
            <person name="Ohm R.A."/>
            <person name="Ortiz-Santana B."/>
            <person name="Ovrebo C."/>
            <person name="Racz N."/>
            <person name="Riley R."/>
            <person name="Savchenko A."/>
            <person name="Shiryaev A."/>
            <person name="Soop K."/>
            <person name="Spirin V."/>
            <person name="Szebenyi C."/>
            <person name="Tomsovsky M."/>
            <person name="Tulloss R.E."/>
            <person name="Uehling J."/>
            <person name="Grigoriev I.V."/>
            <person name="Vagvolgyi C."/>
            <person name="Papp T."/>
            <person name="Martin F.M."/>
            <person name="Miettinen O."/>
            <person name="Hibbett D.S."/>
            <person name="Nagy L.G."/>
        </authorList>
    </citation>
    <scope>NUCLEOTIDE SEQUENCE [LARGE SCALE GENOMIC DNA]</scope>
    <source>
        <strain evidence="4 5">FP101781</strain>
    </source>
</reference>
<dbReference type="InterPro" id="IPR056884">
    <property type="entry name" value="NPHP3-like_N"/>
</dbReference>
<dbReference type="SUPFAM" id="SSF52540">
    <property type="entry name" value="P-loop containing nucleoside triphosphate hydrolases"/>
    <property type="match status" value="1"/>
</dbReference>
<dbReference type="Pfam" id="PF24883">
    <property type="entry name" value="NPHP3_N"/>
    <property type="match status" value="1"/>
</dbReference>
<feature type="region of interest" description="Disordered" evidence="2">
    <location>
        <begin position="1"/>
        <end position="55"/>
    </location>
</feature>
<evidence type="ECO:0000256" key="2">
    <source>
        <dbReference type="SAM" id="MobiDB-lite"/>
    </source>
</evidence>
<gene>
    <name evidence="4" type="ORF">FA13DRAFT_1743239</name>
</gene>
<feature type="compositionally biased region" description="Low complexity" evidence="2">
    <location>
        <begin position="39"/>
        <end position="53"/>
    </location>
</feature>
<dbReference type="Proteomes" id="UP000298030">
    <property type="component" value="Unassembled WGS sequence"/>
</dbReference>
<dbReference type="OrthoDB" id="674604at2759"/>